<proteinExistence type="predicted"/>
<dbReference type="STRING" id="1742973.COMA2_230047"/>
<dbReference type="GO" id="GO:0005524">
    <property type="term" value="F:ATP binding"/>
    <property type="evidence" value="ECO:0007669"/>
    <property type="project" value="InterPro"/>
</dbReference>
<dbReference type="GO" id="GO:0030163">
    <property type="term" value="P:protein catabolic process"/>
    <property type="evidence" value="ECO:0007669"/>
    <property type="project" value="InterPro"/>
</dbReference>
<keyword evidence="1" id="KW-0732">Signal</keyword>
<protein>
    <recommendedName>
        <fullName evidence="2">Lon proteolytic domain-containing protein</fullName>
    </recommendedName>
</protein>
<dbReference type="SUPFAM" id="SSF54211">
    <property type="entry name" value="Ribosomal protein S5 domain 2-like"/>
    <property type="match status" value="1"/>
</dbReference>
<evidence type="ECO:0000313" key="4">
    <source>
        <dbReference type="Proteomes" id="UP000198736"/>
    </source>
</evidence>
<evidence type="ECO:0000259" key="2">
    <source>
        <dbReference type="Pfam" id="PF05362"/>
    </source>
</evidence>
<dbReference type="RefSeq" id="WP_090898059.1">
    <property type="nucleotide sequence ID" value="NZ_CZPZ01000016.1"/>
</dbReference>
<gene>
    <name evidence="3" type="ORF">COMA2_230047</name>
</gene>
<dbReference type="AlphaFoldDB" id="A0A0S4LGV9"/>
<reference evidence="4" key="1">
    <citation type="submission" date="2015-10" db="EMBL/GenBank/DDBJ databases">
        <authorList>
            <person name="Luecker S."/>
            <person name="Luecker S."/>
        </authorList>
    </citation>
    <scope>NUCLEOTIDE SEQUENCE [LARGE SCALE GENOMIC DNA]</scope>
</reference>
<dbReference type="GO" id="GO:0004176">
    <property type="term" value="F:ATP-dependent peptidase activity"/>
    <property type="evidence" value="ECO:0007669"/>
    <property type="project" value="InterPro"/>
</dbReference>
<dbReference type="GO" id="GO:0004252">
    <property type="term" value="F:serine-type endopeptidase activity"/>
    <property type="evidence" value="ECO:0007669"/>
    <property type="project" value="InterPro"/>
</dbReference>
<dbReference type="InterPro" id="IPR020568">
    <property type="entry name" value="Ribosomal_Su5_D2-typ_SF"/>
</dbReference>
<dbReference type="InterPro" id="IPR014721">
    <property type="entry name" value="Ribsml_uS5_D2-typ_fold_subgr"/>
</dbReference>
<dbReference type="Gene3D" id="3.30.230.10">
    <property type="match status" value="1"/>
</dbReference>
<dbReference type="InterPro" id="IPR008269">
    <property type="entry name" value="Lon_proteolytic"/>
</dbReference>
<dbReference type="EMBL" id="CZPZ01000016">
    <property type="protein sequence ID" value="CUS36463.1"/>
    <property type="molecule type" value="Genomic_DNA"/>
</dbReference>
<feature type="signal peptide" evidence="1">
    <location>
        <begin position="1"/>
        <end position="26"/>
    </location>
</feature>
<evidence type="ECO:0000313" key="3">
    <source>
        <dbReference type="EMBL" id="CUS36463.1"/>
    </source>
</evidence>
<organism evidence="3 4">
    <name type="scientific">Candidatus Nitrospira nitrificans</name>
    <dbReference type="NCBI Taxonomy" id="1742973"/>
    <lineage>
        <taxon>Bacteria</taxon>
        <taxon>Pseudomonadati</taxon>
        <taxon>Nitrospirota</taxon>
        <taxon>Nitrospiria</taxon>
        <taxon>Nitrospirales</taxon>
        <taxon>Nitrospiraceae</taxon>
        <taxon>Nitrospira</taxon>
    </lineage>
</organism>
<dbReference type="GO" id="GO:0006508">
    <property type="term" value="P:proteolysis"/>
    <property type="evidence" value="ECO:0007669"/>
    <property type="project" value="InterPro"/>
</dbReference>
<accession>A0A0S4LGV9</accession>
<feature type="chain" id="PRO_5006624016" description="Lon proteolytic domain-containing protein" evidence="1">
    <location>
        <begin position="27"/>
        <end position="219"/>
    </location>
</feature>
<dbReference type="InterPro" id="IPR027065">
    <property type="entry name" value="Lon_Prtase"/>
</dbReference>
<feature type="domain" description="Lon proteolytic" evidence="2">
    <location>
        <begin position="118"/>
        <end position="183"/>
    </location>
</feature>
<name>A0A0S4LGV9_9BACT</name>
<dbReference type="OrthoDB" id="2356897at2"/>
<sequence length="219" mass="22901">MAKLTVSFRLACLLMLATMPAMPAYAGSSNIVSVPTLGIQGEGLPGVVNYIVVQLDHVASTDGPTIQFNEVNLGGGSLVGEEWKEGARRAVRAVLHAVGDSGHGWMITIKNRSATSLTDGMSASAAVAVAIMAAHRGGVLRSDVALSGQITPDGRLDVVGGLPVKIEAAANAHYRAIIVPLDQVLTSDWTSSTDVASRRRVQLIQVGTLDEAYQAMTVR</sequence>
<evidence type="ECO:0000256" key="1">
    <source>
        <dbReference type="SAM" id="SignalP"/>
    </source>
</evidence>
<keyword evidence="4" id="KW-1185">Reference proteome</keyword>
<dbReference type="PANTHER" id="PTHR10046">
    <property type="entry name" value="ATP DEPENDENT LON PROTEASE FAMILY MEMBER"/>
    <property type="match status" value="1"/>
</dbReference>
<dbReference type="Pfam" id="PF05362">
    <property type="entry name" value="Lon_C"/>
    <property type="match status" value="1"/>
</dbReference>
<dbReference type="Proteomes" id="UP000198736">
    <property type="component" value="Unassembled WGS sequence"/>
</dbReference>